<name>A0AAV6UCN6_9ARAC</name>
<organism evidence="1 2">
    <name type="scientific">Oedothorax gibbosus</name>
    <dbReference type="NCBI Taxonomy" id="931172"/>
    <lineage>
        <taxon>Eukaryota</taxon>
        <taxon>Metazoa</taxon>
        <taxon>Ecdysozoa</taxon>
        <taxon>Arthropoda</taxon>
        <taxon>Chelicerata</taxon>
        <taxon>Arachnida</taxon>
        <taxon>Araneae</taxon>
        <taxon>Araneomorphae</taxon>
        <taxon>Entelegynae</taxon>
        <taxon>Araneoidea</taxon>
        <taxon>Linyphiidae</taxon>
        <taxon>Erigoninae</taxon>
        <taxon>Oedothorax</taxon>
    </lineage>
</organism>
<accession>A0AAV6UCN6</accession>
<evidence type="ECO:0000313" key="2">
    <source>
        <dbReference type="Proteomes" id="UP000827092"/>
    </source>
</evidence>
<dbReference type="Proteomes" id="UP000827092">
    <property type="component" value="Unassembled WGS sequence"/>
</dbReference>
<gene>
    <name evidence="1" type="ORF">JTE90_022218</name>
</gene>
<protein>
    <submittedName>
        <fullName evidence="1">Uncharacterized protein</fullName>
    </submittedName>
</protein>
<proteinExistence type="predicted"/>
<reference evidence="1 2" key="1">
    <citation type="journal article" date="2022" name="Nat. Ecol. Evol.">
        <title>A masculinizing supergene underlies an exaggerated male reproductive morph in a spider.</title>
        <authorList>
            <person name="Hendrickx F."/>
            <person name="De Corte Z."/>
            <person name="Sonet G."/>
            <person name="Van Belleghem S.M."/>
            <person name="Kostlbacher S."/>
            <person name="Vangestel C."/>
        </authorList>
    </citation>
    <scope>NUCLEOTIDE SEQUENCE [LARGE SCALE GENOMIC DNA]</scope>
    <source>
        <strain evidence="1">W744_W776</strain>
    </source>
</reference>
<keyword evidence="2" id="KW-1185">Reference proteome</keyword>
<dbReference type="AlphaFoldDB" id="A0AAV6UCN6"/>
<dbReference type="EMBL" id="JAFNEN010000523">
    <property type="protein sequence ID" value="KAG8181280.1"/>
    <property type="molecule type" value="Genomic_DNA"/>
</dbReference>
<comment type="caution">
    <text evidence="1">The sequence shown here is derived from an EMBL/GenBank/DDBJ whole genome shotgun (WGS) entry which is preliminary data.</text>
</comment>
<evidence type="ECO:0000313" key="1">
    <source>
        <dbReference type="EMBL" id="KAG8181280.1"/>
    </source>
</evidence>
<sequence>MTFRSGKATLDPYPCFANGSPSVALFLTVYDNPSVRKSNSGHISCSRRGPSVAQFLGTMTFGPERRPWTPSFLGTGTISRPISNGTMTLRSGKATMDPYPCFGTGPSSHYSTYDTFGPEKQLWTLS</sequence>